<dbReference type="EMBL" id="LSZO01000163">
    <property type="protein sequence ID" value="KXU37473.1"/>
    <property type="molecule type" value="Genomic_DNA"/>
</dbReference>
<sequence>MKSPILWLGLLALPIVAFSSEPACIYSDRLLRCTDGAGGYYAMAQQGKDLFLRGQEGASGLYWVQTNSEYGRLQFFSGISSDGKVWSGISRRFGWNQISRFSTSDGQNNRLSCNPVSGCEYGERR</sequence>
<name>A0A139SSE4_9GAMM</name>
<reference evidence="2 3" key="1">
    <citation type="submission" date="2016-02" db="EMBL/GenBank/DDBJ databases">
        <authorList>
            <person name="Wen L."/>
            <person name="He K."/>
            <person name="Yang H."/>
        </authorList>
    </citation>
    <scope>NUCLEOTIDE SEQUENCE [LARGE SCALE GENOMIC DNA]</scope>
    <source>
        <strain evidence="2 3">CV58</strain>
    </source>
</reference>
<keyword evidence="3" id="KW-1185">Reference proteome</keyword>
<comment type="caution">
    <text evidence="2">The sequence shown here is derived from an EMBL/GenBank/DDBJ whole genome shotgun (WGS) entry which is preliminary data.</text>
</comment>
<accession>A0A139SSE4</accession>
<evidence type="ECO:0000313" key="2">
    <source>
        <dbReference type="EMBL" id="KXU37473.1"/>
    </source>
</evidence>
<protein>
    <recommendedName>
        <fullName evidence="4">Glutamine synthetase</fullName>
    </recommendedName>
</protein>
<evidence type="ECO:0000256" key="1">
    <source>
        <dbReference type="SAM" id="SignalP"/>
    </source>
</evidence>
<dbReference type="RefSeq" id="WP_068390608.1">
    <property type="nucleotide sequence ID" value="NZ_LSZO01000163.1"/>
</dbReference>
<keyword evidence="1" id="KW-0732">Signal</keyword>
<evidence type="ECO:0008006" key="4">
    <source>
        <dbReference type="Google" id="ProtNLM"/>
    </source>
</evidence>
<organism evidence="2 3">
    <name type="scientific">Ventosimonas gracilis</name>
    <dbReference type="NCBI Taxonomy" id="1680762"/>
    <lineage>
        <taxon>Bacteria</taxon>
        <taxon>Pseudomonadati</taxon>
        <taxon>Pseudomonadota</taxon>
        <taxon>Gammaproteobacteria</taxon>
        <taxon>Pseudomonadales</taxon>
        <taxon>Ventosimonadaceae</taxon>
        <taxon>Ventosimonas</taxon>
    </lineage>
</organism>
<dbReference type="AlphaFoldDB" id="A0A139SSE4"/>
<gene>
    <name evidence="2" type="ORF">AXE65_03045</name>
</gene>
<proteinExistence type="predicted"/>
<feature type="signal peptide" evidence="1">
    <location>
        <begin position="1"/>
        <end position="19"/>
    </location>
</feature>
<dbReference type="OrthoDB" id="7023813at2"/>
<evidence type="ECO:0000313" key="3">
    <source>
        <dbReference type="Proteomes" id="UP000072660"/>
    </source>
</evidence>
<feature type="chain" id="PRO_5007299427" description="Glutamine synthetase" evidence="1">
    <location>
        <begin position="20"/>
        <end position="125"/>
    </location>
</feature>
<dbReference type="Proteomes" id="UP000072660">
    <property type="component" value="Unassembled WGS sequence"/>
</dbReference>